<evidence type="ECO:0000256" key="1">
    <source>
        <dbReference type="SAM" id="Phobius"/>
    </source>
</evidence>
<keyword evidence="1" id="KW-0472">Membrane</keyword>
<accession>A0A5R8KEB1</accession>
<evidence type="ECO:0000313" key="3">
    <source>
        <dbReference type="Proteomes" id="UP000306196"/>
    </source>
</evidence>
<comment type="caution">
    <text evidence="2">The sequence shown here is derived from an EMBL/GenBank/DDBJ whole genome shotgun (WGS) entry which is preliminary data.</text>
</comment>
<feature type="transmembrane region" description="Helical" evidence="1">
    <location>
        <begin position="256"/>
        <end position="276"/>
    </location>
</feature>
<gene>
    <name evidence="2" type="ORF">FEM03_14010</name>
</gene>
<evidence type="ECO:0000313" key="2">
    <source>
        <dbReference type="EMBL" id="TLD70295.1"/>
    </source>
</evidence>
<sequence>MSSATSFLMPDAAPTWQLWKSLHGSNPTPPHTPSECRQNGKPLVVGLPATACRTVGLILPDAPPDLIPSMVEAQLEKRGISITKLPQPNFAWHQLGHQPGQTLISVDVLPAPFPAELVVSHASNYTAALRMMQLPADELIIVQEQDQIVLALGHLGKLWHSHIIGTTATPTEDLAREIAIAQLALETTAATPLNGILLIGSHLAQLQRTLQPLLALPLKTGTQLEPNRSFKTDPAQRLLPAAVHQSQHRGVRRRQIILALLTLAVLYAALFFLAWLNLTSLEDRKAALQAEINTTGPPAAAVRTTAQRWRSLEAAIDIQRYPIVQLTHITALLPPSGIQIKKYIAKPAEIDIEGDARDAQSATQLLEDLKKHAQLSRFTWSMPVPAVRNNIATFKIQGKLQ</sequence>
<dbReference type="OrthoDB" id="178510at2"/>
<dbReference type="RefSeq" id="WP_138086894.1">
    <property type="nucleotide sequence ID" value="NZ_VAUV01000009.1"/>
</dbReference>
<keyword evidence="1" id="KW-1133">Transmembrane helix</keyword>
<dbReference type="AlphaFoldDB" id="A0A5R8KEB1"/>
<evidence type="ECO:0008006" key="4">
    <source>
        <dbReference type="Google" id="ProtNLM"/>
    </source>
</evidence>
<name>A0A5R8KEB1_9BACT</name>
<organism evidence="2 3">
    <name type="scientific">Phragmitibacter flavus</name>
    <dbReference type="NCBI Taxonomy" id="2576071"/>
    <lineage>
        <taxon>Bacteria</taxon>
        <taxon>Pseudomonadati</taxon>
        <taxon>Verrucomicrobiota</taxon>
        <taxon>Verrucomicrobiia</taxon>
        <taxon>Verrucomicrobiales</taxon>
        <taxon>Verrucomicrobiaceae</taxon>
        <taxon>Phragmitibacter</taxon>
    </lineage>
</organism>
<keyword evidence="1" id="KW-0812">Transmembrane</keyword>
<proteinExistence type="predicted"/>
<dbReference type="EMBL" id="VAUV01000009">
    <property type="protein sequence ID" value="TLD70295.1"/>
    <property type="molecule type" value="Genomic_DNA"/>
</dbReference>
<dbReference type="Proteomes" id="UP000306196">
    <property type="component" value="Unassembled WGS sequence"/>
</dbReference>
<keyword evidence="3" id="KW-1185">Reference proteome</keyword>
<protein>
    <recommendedName>
        <fullName evidence="4">PilN domain-containing protein</fullName>
    </recommendedName>
</protein>
<reference evidence="2 3" key="1">
    <citation type="submission" date="2019-05" db="EMBL/GenBank/DDBJ databases">
        <title>Verrucobacter flavum gen. nov., sp. nov. a new member of the family Verrucomicrobiaceae.</title>
        <authorList>
            <person name="Szuroczki S."/>
            <person name="Abbaszade G."/>
            <person name="Szabo A."/>
            <person name="Felfoldi T."/>
            <person name="Schumann P."/>
            <person name="Boka K."/>
            <person name="Keki Z."/>
            <person name="Toumi M."/>
            <person name="Toth E."/>
        </authorList>
    </citation>
    <scope>NUCLEOTIDE SEQUENCE [LARGE SCALE GENOMIC DNA]</scope>
    <source>
        <strain evidence="2 3">MG-N-17</strain>
    </source>
</reference>